<dbReference type="SUPFAM" id="SSF57716">
    <property type="entry name" value="Glucocorticoid receptor-like (DNA-binding domain)"/>
    <property type="match status" value="2"/>
</dbReference>
<feature type="region of interest" description="Disordered" evidence="5">
    <location>
        <begin position="442"/>
        <end position="474"/>
    </location>
</feature>
<gene>
    <name evidence="7" type="ORF">GGI19_002346</name>
</gene>
<dbReference type="PROSITE" id="PS50023">
    <property type="entry name" value="LIM_DOMAIN_2"/>
    <property type="match status" value="2"/>
</dbReference>
<feature type="region of interest" description="Disordered" evidence="5">
    <location>
        <begin position="398"/>
        <end position="417"/>
    </location>
</feature>
<comment type="caution">
    <text evidence="7">The sequence shown here is derived from an EMBL/GenBank/DDBJ whole genome shotgun (WGS) entry which is preliminary data.</text>
</comment>
<dbReference type="GO" id="GO:0031941">
    <property type="term" value="C:filamentous actin"/>
    <property type="evidence" value="ECO:0007669"/>
    <property type="project" value="TreeGrafter"/>
</dbReference>
<evidence type="ECO:0000256" key="4">
    <source>
        <dbReference type="PROSITE-ProRule" id="PRU00125"/>
    </source>
</evidence>
<accession>A0A9W8GVZ9</accession>
<dbReference type="Gene3D" id="2.10.110.10">
    <property type="entry name" value="Cysteine Rich Protein"/>
    <property type="match status" value="2"/>
</dbReference>
<dbReference type="GO" id="GO:0051371">
    <property type="term" value="F:muscle alpha-actinin binding"/>
    <property type="evidence" value="ECO:0007669"/>
    <property type="project" value="TreeGrafter"/>
</dbReference>
<dbReference type="PROSITE" id="PS00478">
    <property type="entry name" value="LIM_DOMAIN_1"/>
    <property type="match status" value="2"/>
</dbReference>
<evidence type="ECO:0000313" key="7">
    <source>
        <dbReference type="EMBL" id="KAJ2754522.1"/>
    </source>
</evidence>
<evidence type="ECO:0000256" key="5">
    <source>
        <dbReference type="SAM" id="MobiDB-lite"/>
    </source>
</evidence>
<feature type="region of interest" description="Disordered" evidence="5">
    <location>
        <begin position="181"/>
        <end position="291"/>
    </location>
</feature>
<keyword evidence="2 4" id="KW-0862">Zinc</keyword>
<feature type="domain" description="LIM zinc-binding" evidence="6">
    <location>
        <begin position="616"/>
        <end position="673"/>
    </location>
</feature>
<dbReference type="GO" id="GO:0030036">
    <property type="term" value="P:actin cytoskeleton organization"/>
    <property type="evidence" value="ECO:0007669"/>
    <property type="project" value="TreeGrafter"/>
</dbReference>
<dbReference type="InterPro" id="IPR001781">
    <property type="entry name" value="Znf_LIM"/>
</dbReference>
<feature type="compositionally biased region" description="Low complexity" evidence="5">
    <location>
        <begin position="454"/>
        <end position="468"/>
    </location>
</feature>
<organism evidence="7 8">
    <name type="scientific">Coemansia pectinata</name>
    <dbReference type="NCBI Taxonomy" id="1052879"/>
    <lineage>
        <taxon>Eukaryota</taxon>
        <taxon>Fungi</taxon>
        <taxon>Fungi incertae sedis</taxon>
        <taxon>Zoopagomycota</taxon>
        <taxon>Kickxellomycotina</taxon>
        <taxon>Kickxellomycetes</taxon>
        <taxon>Kickxellales</taxon>
        <taxon>Kickxellaceae</taxon>
        <taxon>Coemansia</taxon>
    </lineage>
</organism>
<reference evidence="7" key="1">
    <citation type="submission" date="2022-07" db="EMBL/GenBank/DDBJ databases">
        <title>Phylogenomic reconstructions and comparative analyses of Kickxellomycotina fungi.</title>
        <authorList>
            <person name="Reynolds N.K."/>
            <person name="Stajich J.E."/>
            <person name="Barry K."/>
            <person name="Grigoriev I.V."/>
            <person name="Crous P."/>
            <person name="Smith M.E."/>
        </authorList>
    </citation>
    <scope>NUCLEOTIDE SEQUENCE</scope>
    <source>
        <strain evidence="7">BCRC 34297</strain>
    </source>
</reference>
<feature type="compositionally biased region" description="Polar residues" evidence="5">
    <location>
        <begin position="191"/>
        <end position="211"/>
    </location>
</feature>
<dbReference type="PANTHER" id="PTHR24214:SF38">
    <property type="entry name" value="PDZ AND LIM DOMAIN PROTEIN ZASP-RELATED"/>
    <property type="match status" value="1"/>
</dbReference>
<protein>
    <recommendedName>
        <fullName evidence="6">LIM zinc-binding domain-containing protein</fullName>
    </recommendedName>
</protein>
<evidence type="ECO:0000313" key="8">
    <source>
        <dbReference type="Proteomes" id="UP001140011"/>
    </source>
</evidence>
<dbReference type="Proteomes" id="UP001140011">
    <property type="component" value="Unassembled WGS sequence"/>
</dbReference>
<dbReference type="GO" id="GO:0046872">
    <property type="term" value="F:metal ion binding"/>
    <property type="evidence" value="ECO:0007669"/>
    <property type="project" value="UniProtKB-KW"/>
</dbReference>
<dbReference type="PANTHER" id="PTHR24214">
    <property type="entry name" value="PDZ AND LIM DOMAIN PROTEIN ZASP"/>
    <property type="match status" value="1"/>
</dbReference>
<evidence type="ECO:0000256" key="1">
    <source>
        <dbReference type="ARBA" id="ARBA00022723"/>
    </source>
</evidence>
<dbReference type="InterPro" id="IPR050604">
    <property type="entry name" value="PDZ-LIM_domain"/>
</dbReference>
<keyword evidence="8" id="KW-1185">Reference proteome</keyword>
<feature type="domain" description="LIM zinc-binding" evidence="6">
    <location>
        <begin position="553"/>
        <end position="615"/>
    </location>
</feature>
<dbReference type="EMBL" id="JANBUH010000111">
    <property type="protein sequence ID" value="KAJ2754522.1"/>
    <property type="molecule type" value="Genomic_DNA"/>
</dbReference>
<feature type="compositionally biased region" description="Low complexity" evidence="5">
    <location>
        <begin position="405"/>
        <end position="417"/>
    </location>
</feature>
<evidence type="ECO:0000256" key="2">
    <source>
        <dbReference type="ARBA" id="ARBA00022833"/>
    </source>
</evidence>
<dbReference type="Pfam" id="PF00412">
    <property type="entry name" value="LIM"/>
    <property type="match status" value="2"/>
</dbReference>
<keyword evidence="3 4" id="KW-0440">LIM domain</keyword>
<keyword evidence="1 4" id="KW-0479">Metal-binding</keyword>
<dbReference type="SMART" id="SM00132">
    <property type="entry name" value="LIM"/>
    <property type="match status" value="2"/>
</dbReference>
<dbReference type="AlphaFoldDB" id="A0A9W8GVZ9"/>
<dbReference type="CDD" id="cd08368">
    <property type="entry name" value="LIM"/>
    <property type="match status" value="1"/>
</dbReference>
<evidence type="ECO:0000256" key="3">
    <source>
        <dbReference type="ARBA" id="ARBA00023038"/>
    </source>
</evidence>
<dbReference type="GO" id="GO:0003779">
    <property type="term" value="F:actin binding"/>
    <property type="evidence" value="ECO:0007669"/>
    <property type="project" value="TreeGrafter"/>
</dbReference>
<evidence type="ECO:0000259" key="6">
    <source>
        <dbReference type="PROSITE" id="PS50023"/>
    </source>
</evidence>
<dbReference type="OrthoDB" id="1112565at2759"/>
<proteinExistence type="predicted"/>
<sequence>MPMVERNHRDSTVLPTMKCAQCNQDVHIRLIGQHDCTAQPPIPSLPPALMARGLSSFFRPPPAGDTYKPSQRFLATEEADEFDFDEMLHNASGFEIPSCENGRPAVGRGPSRVPLLPMFSGSNSSASVDSLTPGCFSPLEVSRVPGDNVYIPAAPVVAPPREPLSALTRLDHARDELMNTQASRCPDSFLSPDSVSSFESSISPMASNTRACASHPAPQQQQQQQQTSLRATVNNSNNGGNNGHKKTGSIAITAFPPVSPPDIGHKTAAGRRNKEGGNEAPVIVPSDQSLGIGSKVGDAQIRISSRKALPASLSPENTSSLPSSLSTTSGLALLSTMMPERKITRNATAPMPVSSGPSPLDVLASLVNKPSNRPAEAIPASGLPRIDTQVRAMAVGRKTPVGSNGSPAAGSKAVGAGKSLKSAKLDSLLDDLLGEMQALSAEVRTESDRESMVSTASNSASNSAASPSDYHGNARARFDSTVSSASSSSTLSNPGRRGAACATCGVSIAGLKGTVVRSSSAAVHNGEVAPGTSAVEHQGRVYCIRDYKKAFATGCRACDKACDTTNKSSVFALDAWWHRTCFNCQECRQPFPDKSFYVLDQRPYCRYDYHKLNRSLCMACAEPIEGPCAQVMEGRFHPKCFACAHCGELLKDVYYSLNGRFLCESHVHQQPAYRSADKRKTVYGHV</sequence>
<name>A0A9W8GVZ9_9FUNG</name>
<dbReference type="GO" id="GO:0001725">
    <property type="term" value="C:stress fiber"/>
    <property type="evidence" value="ECO:0007669"/>
    <property type="project" value="TreeGrafter"/>
</dbReference>